<organism evidence="1 2">
    <name type="scientific">Vibrio vulnificus (strain YJ016)</name>
    <dbReference type="NCBI Taxonomy" id="196600"/>
    <lineage>
        <taxon>Bacteria</taxon>
        <taxon>Pseudomonadati</taxon>
        <taxon>Pseudomonadota</taxon>
        <taxon>Gammaproteobacteria</taxon>
        <taxon>Vibrionales</taxon>
        <taxon>Vibrionaceae</taxon>
        <taxon>Vibrio</taxon>
    </lineage>
</organism>
<accession>Q7MKI5</accession>
<sequence length="171" mass="18914">MAFLVYGDLCGESGVRKAGLGGTHPLTRRYVARRYGVLNFLNKKSYVQSVAKDVAPKLCAKFGKKLVYSFQEISWALSEIKRSDDQFYKSVSYGMLLPYSKELAIELQEDLGDLLEFQKSVGEILFNVSEVPSFESYLLYAEVNSAPKCSVTNTTLDSSGGVNFLDFGGAD</sequence>
<protein>
    <submittedName>
        <fullName evidence="1">Uncharacterized protein</fullName>
    </submittedName>
</protein>
<dbReference type="EMBL" id="BA000037">
    <property type="protein sequence ID" value="BAC94567.1"/>
    <property type="molecule type" value="Genomic_DNA"/>
</dbReference>
<dbReference type="HOGENOM" id="CLU_149409_0_0_6"/>
<name>Q7MKI5_VIBVY</name>
<dbReference type="Proteomes" id="UP000002675">
    <property type="component" value="Chromosome I"/>
</dbReference>
<dbReference type="AlphaFoldDB" id="Q7MKI5"/>
<evidence type="ECO:0000313" key="2">
    <source>
        <dbReference type="Proteomes" id="UP000002675"/>
    </source>
</evidence>
<proteinExistence type="predicted"/>
<evidence type="ECO:0000313" key="1">
    <source>
        <dbReference type="EMBL" id="BAC94567.1"/>
    </source>
</evidence>
<reference evidence="1 2" key="1">
    <citation type="journal article" date="2003" name="Genome Res.">
        <title>Comparative genome analysis of Vibrio vulnificus, a marine pathogen.</title>
        <authorList>
            <person name="Chen C.Y."/>
            <person name="Wu K.M."/>
            <person name="Chang Y.C."/>
            <person name="Chang C.H."/>
            <person name="Tsai H.C."/>
            <person name="Liao T.L."/>
            <person name="Liu Y.M."/>
            <person name="Chen H.J."/>
            <person name="Shen A.B."/>
            <person name="Li J.C."/>
            <person name="Su T.L."/>
            <person name="Shao C.P."/>
            <person name="Lee C.T."/>
            <person name="Hor L.I."/>
            <person name="Tsai S.F."/>
        </authorList>
    </citation>
    <scope>NUCLEOTIDE SEQUENCE [LARGE SCALE GENOMIC DNA]</scope>
    <source>
        <strain evidence="1 2">YJ016</strain>
    </source>
</reference>
<gene>
    <name evidence="1" type="ordered locus">VV1803</name>
</gene>
<dbReference type="KEGG" id="vvy:VV1803"/>